<feature type="domain" description="SH3" evidence="4">
    <location>
        <begin position="259"/>
        <end position="316"/>
    </location>
</feature>
<dbReference type="SMART" id="SM00326">
    <property type="entry name" value="SH3"/>
    <property type="match status" value="1"/>
</dbReference>
<dbReference type="InterPro" id="IPR036028">
    <property type="entry name" value="SH3-like_dom_sf"/>
</dbReference>
<feature type="region of interest" description="Disordered" evidence="3">
    <location>
        <begin position="162"/>
        <end position="194"/>
    </location>
</feature>
<dbReference type="SUPFAM" id="SSF50044">
    <property type="entry name" value="SH3-domain"/>
    <property type="match status" value="1"/>
</dbReference>
<comment type="caution">
    <text evidence="5">The sequence shown here is derived from an EMBL/GenBank/DDBJ whole genome shotgun (WGS) entry which is preliminary data.</text>
</comment>
<dbReference type="PANTHER" id="PTHR14167:SF116">
    <property type="entry name" value="CAP, ISOFORM AC"/>
    <property type="match status" value="1"/>
</dbReference>
<organism evidence="5 6">
    <name type="scientific">Mortierella alpina</name>
    <name type="common">Oleaginous fungus</name>
    <name type="synonym">Mortierella renispora</name>
    <dbReference type="NCBI Taxonomy" id="64518"/>
    <lineage>
        <taxon>Eukaryota</taxon>
        <taxon>Fungi</taxon>
        <taxon>Fungi incertae sedis</taxon>
        <taxon>Mucoromycota</taxon>
        <taxon>Mortierellomycotina</taxon>
        <taxon>Mortierellomycetes</taxon>
        <taxon>Mortierellales</taxon>
        <taxon>Mortierellaceae</taxon>
        <taxon>Mortierella</taxon>
    </lineage>
</organism>
<dbReference type="PRINTS" id="PR00452">
    <property type="entry name" value="SH3DOMAIN"/>
</dbReference>
<dbReference type="InterPro" id="IPR001452">
    <property type="entry name" value="SH3_domain"/>
</dbReference>
<sequence length="316" mass="35078">MCQDTNQLDLNADKQSFLPLPPLTTGHPQQNTHHILIMALVSLPLCQSHAVGDAVGTDGFLTKKRASIHYPEDSTMAKRMSLHFGPRCRSFSESWAFSAASIVSEFSEKKDGSSASSSTLQASLAASNASLKSVQSLAMATGCTETQETSDQKLMKTLASFLRGEGDDSEGLSTTDRRTMPCNETKARSGSSFSAGPIDEDSHVCELVVTVRDFAYPKSHPYHLGQYPPEPEYQESDIEEDEEEEEEDQEHFEVKDEDRTQGQARGLYDFDAENDTELSFREGDFVWIHCRQFPGWFLGEKGNKTGLVPENYVQLL</sequence>
<feature type="region of interest" description="Disordered" evidence="3">
    <location>
        <begin position="220"/>
        <end position="261"/>
    </location>
</feature>
<evidence type="ECO:0000256" key="1">
    <source>
        <dbReference type="ARBA" id="ARBA00022443"/>
    </source>
</evidence>
<dbReference type="Gene3D" id="2.30.30.40">
    <property type="entry name" value="SH3 Domains"/>
    <property type="match status" value="1"/>
</dbReference>
<dbReference type="Pfam" id="PF14604">
    <property type="entry name" value="SH3_9"/>
    <property type="match status" value="1"/>
</dbReference>
<evidence type="ECO:0000256" key="2">
    <source>
        <dbReference type="PROSITE-ProRule" id="PRU00192"/>
    </source>
</evidence>
<dbReference type="InterPro" id="IPR050384">
    <property type="entry name" value="Endophilin_SH3RF"/>
</dbReference>
<name>A0A9P8D0P1_MORAP</name>
<dbReference type="EMBL" id="JAIFTL010000030">
    <property type="protein sequence ID" value="KAG9325881.1"/>
    <property type="molecule type" value="Genomic_DNA"/>
</dbReference>
<feature type="compositionally biased region" description="Acidic residues" evidence="3">
    <location>
        <begin position="232"/>
        <end position="250"/>
    </location>
</feature>
<protein>
    <recommendedName>
        <fullName evidence="4">SH3 domain-containing protein</fullName>
    </recommendedName>
</protein>
<accession>A0A9P8D0P1</accession>
<evidence type="ECO:0000256" key="3">
    <source>
        <dbReference type="SAM" id="MobiDB-lite"/>
    </source>
</evidence>
<reference evidence="5" key="1">
    <citation type="submission" date="2021-07" db="EMBL/GenBank/DDBJ databases">
        <title>Draft genome of Mortierella alpina, strain LL118, isolated from an aspen leaf litter sample.</title>
        <authorList>
            <person name="Yang S."/>
            <person name="Vinatzer B.A."/>
        </authorList>
    </citation>
    <scope>NUCLEOTIDE SEQUENCE</scope>
    <source>
        <strain evidence="5">LL118</strain>
    </source>
</reference>
<evidence type="ECO:0000259" key="4">
    <source>
        <dbReference type="PROSITE" id="PS50002"/>
    </source>
</evidence>
<dbReference type="Proteomes" id="UP000717515">
    <property type="component" value="Unassembled WGS sequence"/>
</dbReference>
<dbReference type="AlphaFoldDB" id="A0A9P8D0P1"/>
<dbReference type="PROSITE" id="PS50002">
    <property type="entry name" value="SH3"/>
    <property type="match status" value="1"/>
</dbReference>
<dbReference type="GO" id="GO:0005737">
    <property type="term" value="C:cytoplasm"/>
    <property type="evidence" value="ECO:0007669"/>
    <property type="project" value="TreeGrafter"/>
</dbReference>
<proteinExistence type="predicted"/>
<feature type="compositionally biased region" description="Basic and acidic residues" evidence="3">
    <location>
        <begin position="251"/>
        <end position="260"/>
    </location>
</feature>
<evidence type="ECO:0000313" key="6">
    <source>
        <dbReference type="Proteomes" id="UP000717515"/>
    </source>
</evidence>
<keyword evidence="1 2" id="KW-0728">SH3 domain</keyword>
<dbReference type="PANTHER" id="PTHR14167">
    <property type="entry name" value="SH3 DOMAIN-CONTAINING"/>
    <property type="match status" value="1"/>
</dbReference>
<evidence type="ECO:0000313" key="5">
    <source>
        <dbReference type="EMBL" id="KAG9325881.1"/>
    </source>
</evidence>
<gene>
    <name evidence="5" type="ORF">KVV02_001278</name>
</gene>